<feature type="compositionally biased region" description="Basic and acidic residues" evidence="1">
    <location>
        <begin position="64"/>
        <end position="74"/>
    </location>
</feature>
<dbReference type="Proteomes" id="UP001152320">
    <property type="component" value="Chromosome 2"/>
</dbReference>
<gene>
    <name evidence="3" type="ORF">HOLleu_06537</name>
</gene>
<keyword evidence="4" id="KW-1185">Reference proteome</keyword>
<keyword evidence="2" id="KW-0732">Signal</keyword>
<reference evidence="3" key="1">
    <citation type="submission" date="2021-10" db="EMBL/GenBank/DDBJ databases">
        <title>Tropical sea cucumber genome reveals ecological adaptation and Cuvierian tubules defense mechanism.</title>
        <authorList>
            <person name="Chen T."/>
        </authorList>
    </citation>
    <scope>NUCLEOTIDE SEQUENCE</scope>
    <source>
        <strain evidence="3">Nanhai2018</strain>
        <tissue evidence="3">Muscle</tissue>
    </source>
</reference>
<name>A0A9Q1CML7_HOLLE</name>
<comment type="caution">
    <text evidence="3">The sequence shown here is derived from an EMBL/GenBank/DDBJ whole genome shotgun (WGS) entry which is preliminary data.</text>
</comment>
<feature type="region of interest" description="Disordered" evidence="1">
    <location>
        <begin position="24"/>
        <end position="80"/>
    </location>
</feature>
<evidence type="ECO:0000313" key="3">
    <source>
        <dbReference type="EMBL" id="KAJ8047513.1"/>
    </source>
</evidence>
<feature type="compositionally biased region" description="Acidic residues" evidence="1">
    <location>
        <begin position="25"/>
        <end position="35"/>
    </location>
</feature>
<evidence type="ECO:0000256" key="2">
    <source>
        <dbReference type="SAM" id="SignalP"/>
    </source>
</evidence>
<evidence type="ECO:0000256" key="1">
    <source>
        <dbReference type="SAM" id="MobiDB-lite"/>
    </source>
</evidence>
<proteinExistence type="predicted"/>
<dbReference type="AlphaFoldDB" id="A0A9Q1CML7"/>
<feature type="signal peptide" evidence="2">
    <location>
        <begin position="1"/>
        <end position="18"/>
    </location>
</feature>
<protein>
    <submittedName>
        <fullName evidence="3">Uncharacterized protein</fullName>
    </submittedName>
</protein>
<accession>A0A9Q1CML7</accession>
<feature type="chain" id="PRO_5040401075" evidence="2">
    <location>
        <begin position="19"/>
        <end position="80"/>
    </location>
</feature>
<evidence type="ECO:0000313" key="4">
    <source>
        <dbReference type="Proteomes" id="UP001152320"/>
    </source>
</evidence>
<organism evidence="3 4">
    <name type="scientific">Holothuria leucospilota</name>
    <name type="common">Black long sea cucumber</name>
    <name type="synonym">Mertensiothuria leucospilota</name>
    <dbReference type="NCBI Taxonomy" id="206669"/>
    <lineage>
        <taxon>Eukaryota</taxon>
        <taxon>Metazoa</taxon>
        <taxon>Echinodermata</taxon>
        <taxon>Eleutherozoa</taxon>
        <taxon>Echinozoa</taxon>
        <taxon>Holothuroidea</taxon>
        <taxon>Aspidochirotacea</taxon>
        <taxon>Aspidochirotida</taxon>
        <taxon>Holothuriidae</taxon>
        <taxon>Holothuria</taxon>
    </lineage>
</organism>
<sequence length="80" mass="8785">MWMSNTATTAMMIPIATAVLRQLDEDSEEEVEEQAELNPSKGELVTSKKTDGDLLNYHTAEGGNDAKDDNKNEVLETISV</sequence>
<dbReference type="EMBL" id="JAIZAY010000002">
    <property type="protein sequence ID" value="KAJ8047513.1"/>
    <property type="molecule type" value="Genomic_DNA"/>
</dbReference>